<proteinExistence type="predicted"/>
<dbReference type="Proteomes" id="UP000784294">
    <property type="component" value="Unassembled WGS sequence"/>
</dbReference>
<accession>A0A3S4ZNC0</accession>
<name>A0A3S4ZNC0_9PLAT</name>
<dbReference type="AlphaFoldDB" id="A0A3S4ZNC0"/>
<organism evidence="2 3">
    <name type="scientific">Protopolystoma xenopodis</name>
    <dbReference type="NCBI Taxonomy" id="117903"/>
    <lineage>
        <taxon>Eukaryota</taxon>
        <taxon>Metazoa</taxon>
        <taxon>Spiralia</taxon>
        <taxon>Lophotrochozoa</taxon>
        <taxon>Platyhelminthes</taxon>
        <taxon>Monogenea</taxon>
        <taxon>Polyopisthocotylea</taxon>
        <taxon>Polystomatidea</taxon>
        <taxon>Polystomatidae</taxon>
        <taxon>Protopolystoma</taxon>
    </lineage>
</organism>
<gene>
    <name evidence="2" type="ORF">PXEA_LOCUS9247</name>
</gene>
<dbReference type="EMBL" id="CAAALY010026005">
    <property type="protein sequence ID" value="VEL15807.1"/>
    <property type="molecule type" value="Genomic_DNA"/>
</dbReference>
<sequence>MSSYTSLTSSSFFSYPPTCPPPPPPPPPSSSLGKLRCDTKFWARNPLNVDMALLKVLDPFIAWPHPVAESPVKMYLSDEEIRKSIPPKDDGGFFLTCRRMAWLEPSY</sequence>
<comment type="caution">
    <text evidence="2">The sequence shown here is derived from an EMBL/GenBank/DDBJ whole genome shotgun (WGS) entry which is preliminary data.</text>
</comment>
<evidence type="ECO:0000256" key="1">
    <source>
        <dbReference type="SAM" id="MobiDB-lite"/>
    </source>
</evidence>
<keyword evidence="3" id="KW-1185">Reference proteome</keyword>
<reference evidence="2" key="1">
    <citation type="submission" date="2018-11" db="EMBL/GenBank/DDBJ databases">
        <authorList>
            <consortium name="Pathogen Informatics"/>
        </authorList>
    </citation>
    <scope>NUCLEOTIDE SEQUENCE</scope>
</reference>
<feature type="region of interest" description="Disordered" evidence="1">
    <location>
        <begin position="1"/>
        <end position="32"/>
    </location>
</feature>
<protein>
    <submittedName>
        <fullName evidence="2">Uncharacterized protein</fullName>
    </submittedName>
</protein>
<evidence type="ECO:0000313" key="3">
    <source>
        <dbReference type="Proteomes" id="UP000784294"/>
    </source>
</evidence>
<feature type="compositionally biased region" description="Pro residues" evidence="1">
    <location>
        <begin position="17"/>
        <end position="29"/>
    </location>
</feature>
<evidence type="ECO:0000313" key="2">
    <source>
        <dbReference type="EMBL" id="VEL15807.1"/>
    </source>
</evidence>
<feature type="compositionally biased region" description="Low complexity" evidence="1">
    <location>
        <begin position="1"/>
        <end position="16"/>
    </location>
</feature>